<feature type="region of interest" description="Disordered" evidence="1">
    <location>
        <begin position="675"/>
        <end position="736"/>
    </location>
</feature>
<evidence type="ECO:0000259" key="2">
    <source>
        <dbReference type="Pfam" id="PF00326"/>
    </source>
</evidence>
<reference evidence="4" key="1">
    <citation type="journal article" date="2019" name="Int. J. Syst. Evol. Microbiol.">
        <title>The Global Catalogue of Microorganisms (GCM) 10K type strain sequencing project: providing services to taxonomists for standard genome sequencing and annotation.</title>
        <authorList>
            <consortium name="The Broad Institute Genomics Platform"/>
            <consortium name="The Broad Institute Genome Sequencing Center for Infectious Disease"/>
            <person name="Wu L."/>
            <person name="Ma J."/>
        </authorList>
    </citation>
    <scope>NUCLEOTIDE SEQUENCE [LARGE SCALE GENOMIC DNA]</scope>
    <source>
        <strain evidence="4">CCUG 63369</strain>
    </source>
</reference>
<dbReference type="Gene3D" id="3.40.50.1820">
    <property type="entry name" value="alpha/beta hydrolase"/>
    <property type="match status" value="1"/>
</dbReference>
<dbReference type="InterPro" id="IPR001375">
    <property type="entry name" value="Peptidase_S9_cat"/>
</dbReference>
<dbReference type="InterPro" id="IPR029058">
    <property type="entry name" value="AB_hydrolase_fold"/>
</dbReference>
<dbReference type="InterPro" id="IPR050585">
    <property type="entry name" value="Xaa-Pro_dipeptidyl-ppase/CocE"/>
</dbReference>
<comment type="caution">
    <text evidence="3">The sequence shown here is derived from an EMBL/GenBank/DDBJ whole genome shotgun (WGS) entry which is preliminary data.</text>
</comment>
<proteinExistence type="predicted"/>
<dbReference type="EMBL" id="JBHTHR010000411">
    <property type="protein sequence ID" value="MFD0802244.1"/>
    <property type="molecule type" value="Genomic_DNA"/>
</dbReference>
<feature type="compositionally biased region" description="Basic and acidic residues" evidence="1">
    <location>
        <begin position="722"/>
        <end position="736"/>
    </location>
</feature>
<dbReference type="SUPFAM" id="SSF82171">
    <property type="entry name" value="DPP6 N-terminal domain-like"/>
    <property type="match status" value="1"/>
</dbReference>
<dbReference type="Pfam" id="PF00326">
    <property type="entry name" value="Peptidase_S9"/>
    <property type="match status" value="1"/>
</dbReference>
<evidence type="ECO:0000256" key="1">
    <source>
        <dbReference type="SAM" id="MobiDB-lite"/>
    </source>
</evidence>
<evidence type="ECO:0000313" key="3">
    <source>
        <dbReference type="EMBL" id="MFD0802244.1"/>
    </source>
</evidence>
<gene>
    <name evidence="3" type="ORF">ACFQZU_13095</name>
</gene>
<dbReference type="SUPFAM" id="SSF53474">
    <property type="entry name" value="alpha/beta-Hydrolases"/>
    <property type="match status" value="1"/>
</dbReference>
<dbReference type="PANTHER" id="PTHR43056">
    <property type="entry name" value="PEPTIDASE S9 PROLYL OLIGOPEPTIDASE"/>
    <property type="match status" value="1"/>
</dbReference>
<dbReference type="Proteomes" id="UP001596956">
    <property type="component" value="Unassembled WGS sequence"/>
</dbReference>
<accession>A0ABW3BIW5</accession>
<dbReference type="PANTHER" id="PTHR43056:SF5">
    <property type="entry name" value="PEPTIDASE S9 PROLYL OLIGOPEPTIDASE CATALYTIC DOMAIN-CONTAINING PROTEIN"/>
    <property type="match status" value="1"/>
</dbReference>
<feature type="domain" description="Peptidase S9 prolyl oligopeptidase catalytic" evidence="2">
    <location>
        <begin position="453"/>
        <end position="656"/>
    </location>
</feature>
<sequence length="736" mass="78200">MTDRVTAPYGAWPSPIAASDVARGERRMAHPGVVGDEIWWEESRPEEDGRTTVMHRDADETLTELLGPAWDAGTRVHEYGGCSYLPVPRRDDQADTRHGIVFANRADQRLYRLDPGAAAPVPITPEPEHPCALRYADLVLGPDGNSIICVQERHPAPGEGTQRPDERRPVRSIVSLPLSGRAAEDPDAVTELVFGADFYASPVPAPDGRHLAWISWNHPRMPWDGTELRVGTLGGGEHGAAGAVTDAYTLKGGVSESVLSPTWRDENTVVFLTDWSGWWNLYEIGLTGPAIALYPAEEEFTHGFSLGLRPYRHLGDGRLVALHGHADLTPGVYEPGTAEFTPLDTGLDSWHALAGDGTNVVGLAAGPRTPQSLVRLDLETGRTEVLRRSRDDVPAAGYLPAPRRTTVSGRYGGTVHATVYPPTNPDAAAEGPAPYVVWVHGGPVAKALGSLDLTKAYFTSRGIGVVEVNYGGSTGFGRAYRERLRGQWGVVDVEDATAAARALVDEGAADPERLAVRGGSAGGLTTLLALCGDTFACGTSSWGVTDLLRLAAETHDFESRYLEGLVGPLPGYAATYRERSPINRVADLTAPVLILQGTDDPVVPPSQAHALAAGLAERSIRHALLEFEGEGHGLRSPGNQQRALEAELAFYGEVFGFTPPGVEPVELVTEYTGEHAGAEAGGAREAPESSGASEEAGTPGKSAEAPEADLAAEPLPPLDGHGTAEEERAGEQTRSA</sequence>
<keyword evidence="4" id="KW-1185">Reference proteome</keyword>
<protein>
    <submittedName>
        <fullName evidence="3">Prolyl oligopeptidase family serine peptidase</fullName>
    </submittedName>
</protein>
<feature type="compositionally biased region" description="Low complexity" evidence="1">
    <location>
        <begin position="681"/>
        <end position="713"/>
    </location>
</feature>
<organism evidence="3 4">
    <name type="scientific">Streptomonospora algeriensis</name>
    <dbReference type="NCBI Taxonomy" id="995084"/>
    <lineage>
        <taxon>Bacteria</taxon>
        <taxon>Bacillati</taxon>
        <taxon>Actinomycetota</taxon>
        <taxon>Actinomycetes</taxon>
        <taxon>Streptosporangiales</taxon>
        <taxon>Nocardiopsidaceae</taxon>
        <taxon>Streptomonospora</taxon>
    </lineage>
</organism>
<evidence type="ECO:0000313" key="4">
    <source>
        <dbReference type="Proteomes" id="UP001596956"/>
    </source>
</evidence>
<name>A0ABW3BIW5_9ACTN</name>